<dbReference type="AlphaFoldDB" id="A0A381WGP0"/>
<proteinExistence type="predicted"/>
<gene>
    <name evidence="4" type="ORF">METZ01_LOCUS104102</name>
</gene>
<reference evidence="4" key="1">
    <citation type="submission" date="2018-05" db="EMBL/GenBank/DDBJ databases">
        <authorList>
            <person name="Lanie J.A."/>
            <person name="Ng W.-L."/>
            <person name="Kazmierczak K.M."/>
            <person name="Andrzejewski T.M."/>
            <person name="Davidsen T.M."/>
            <person name="Wayne K.J."/>
            <person name="Tettelin H."/>
            <person name="Glass J.I."/>
            <person name="Rusch D."/>
            <person name="Podicherti R."/>
            <person name="Tsui H.-C.T."/>
            <person name="Winkler M.E."/>
        </authorList>
    </citation>
    <scope>NUCLEOTIDE SEQUENCE</scope>
</reference>
<dbReference type="PANTHER" id="PTHR42755:SF1">
    <property type="entry name" value="3-DEOXY-D-MANNO-OCTULOSONIC ACID TRANSFERASE, MITOCHONDRIAL-RELATED"/>
    <property type="match status" value="1"/>
</dbReference>
<keyword evidence="2" id="KW-1133">Transmembrane helix</keyword>
<evidence type="ECO:0000256" key="2">
    <source>
        <dbReference type="SAM" id="Phobius"/>
    </source>
</evidence>
<feature type="transmembrane region" description="Helical" evidence="2">
    <location>
        <begin position="6"/>
        <end position="27"/>
    </location>
</feature>
<dbReference type="Gene3D" id="3.40.50.11720">
    <property type="entry name" value="3-Deoxy-D-manno-octulosonic-acid transferase, N-terminal domain"/>
    <property type="match status" value="1"/>
</dbReference>
<keyword evidence="2" id="KW-0812">Transmembrane</keyword>
<dbReference type="GO" id="GO:0005886">
    <property type="term" value="C:plasma membrane"/>
    <property type="evidence" value="ECO:0007669"/>
    <property type="project" value="TreeGrafter"/>
</dbReference>
<dbReference type="GO" id="GO:0009245">
    <property type="term" value="P:lipid A biosynthetic process"/>
    <property type="evidence" value="ECO:0007669"/>
    <property type="project" value="TreeGrafter"/>
</dbReference>
<evidence type="ECO:0000259" key="3">
    <source>
        <dbReference type="Pfam" id="PF04413"/>
    </source>
</evidence>
<dbReference type="GO" id="GO:0016740">
    <property type="term" value="F:transferase activity"/>
    <property type="evidence" value="ECO:0007669"/>
    <property type="project" value="UniProtKB-KW"/>
</dbReference>
<dbReference type="InterPro" id="IPR007507">
    <property type="entry name" value="Glycos_transf_N"/>
</dbReference>
<feature type="transmembrane region" description="Helical" evidence="2">
    <location>
        <begin position="48"/>
        <end position="69"/>
    </location>
</feature>
<organism evidence="4">
    <name type="scientific">marine metagenome</name>
    <dbReference type="NCBI Taxonomy" id="408172"/>
    <lineage>
        <taxon>unclassified sequences</taxon>
        <taxon>metagenomes</taxon>
        <taxon>ecological metagenomes</taxon>
    </lineage>
</organism>
<accession>A0A381WGP0</accession>
<dbReference type="Pfam" id="PF04413">
    <property type="entry name" value="Glycos_transf_N"/>
    <property type="match status" value="1"/>
</dbReference>
<dbReference type="InterPro" id="IPR038107">
    <property type="entry name" value="Glycos_transf_N_sf"/>
</dbReference>
<sequence>MDRAIYNLIITALYIPYICLILFRKILNKEHKSKFKEKILFNNARRPNGYLFWFHAVSLGEFNSILPFIDFYLKKDEKFKFLITTTTLSSYNEYKKKFRDNNRVFHQFLPYDFRLLINNFLKNWRPDIVLFVDSEIWPNFIFEIKKKKLPFILFNGRITKKTFKKWFFFKSFSYNLFNSFSLCISSNKETAEYLKLLKAKNIKYFGNIKFCQSFENKTKNSTDQFNLLTNKKTWCALSTHQDEELFCANVHRLIEKSKKNITTIIIPRHIDRINKIHSNLKKLNLNVQIKNENDSIHEDAQIVLVNYYGSTLKYLDHFKQIFVGKSLVSKLKSVGGQNPIDAAKMGCKIYHGPYVYNFQEIYDYLDRNNFSEKIESVENLAEKLIVNFEKNSEQNLEKIKKINIYSKQIFDNVIREYDKFIK</sequence>
<dbReference type="Gene3D" id="3.40.50.2000">
    <property type="entry name" value="Glycogen Phosphorylase B"/>
    <property type="match status" value="1"/>
</dbReference>
<feature type="domain" description="3-deoxy-D-manno-octulosonic-acid transferase N-terminal" evidence="3">
    <location>
        <begin position="35"/>
        <end position="210"/>
    </location>
</feature>
<protein>
    <recommendedName>
        <fullName evidence="3">3-deoxy-D-manno-octulosonic-acid transferase N-terminal domain-containing protein</fullName>
    </recommendedName>
</protein>
<name>A0A381WGP0_9ZZZZ</name>
<dbReference type="EMBL" id="UINC01011640">
    <property type="protein sequence ID" value="SVA51248.1"/>
    <property type="molecule type" value="Genomic_DNA"/>
</dbReference>
<dbReference type="PANTHER" id="PTHR42755">
    <property type="entry name" value="3-DEOXY-MANNO-OCTULOSONATE CYTIDYLYLTRANSFERASE"/>
    <property type="match status" value="1"/>
</dbReference>
<dbReference type="InterPro" id="IPR039901">
    <property type="entry name" value="Kdotransferase"/>
</dbReference>
<evidence type="ECO:0000313" key="4">
    <source>
        <dbReference type="EMBL" id="SVA51248.1"/>
    </source>
</evidence>
<keyword evidence="2" id="KW-0472">Membrane</keyword>
<keyword evidence="1" id="KW-0808">Transferase</keyword>
<evidence type="ECO:0000256" key="1">
    <source>
        <dbReference type="ARBA" id="ARBA00022679"/>
    </source>
</evidence>